<evidence type="ECO:0000313" key="2">
    <source>
        <dbReference type="Proteomes" id="UP001163255"/>
    </source>
</evidence>
<dbReference type="Gene3D" id="1.10.150.650">
    <property type="match status" value="1"/>
</dbReference>
<name>A0ABY6GRP5_9GAMM</name>
<keyword evidence="2" id="KW-1185">Reference proteome</keyword>
<proteinExistence type="predicted"/>
<dbReference type="Proteomes" id="UP001163255">
    <property type="component" value="Chromosome"/>
</dbReference>
<dbReference type="RefSeq" id="WP_262597431.1">
    <property type="nucleotide sequence ID" value="NZ_CP103300.1"/>
</dbReference>
<dbReference type="EMBL" id="CP103300">
    <property type="protein sequence ID" value="UYM15428.1"/>
    <property type="molecule type" value="Genomic_DNA"/>
</dbReference>
<gene>
    <name evidence="1" type="ORF">NX720_21670</name>
</gene>
<sequence length="201" mass="23120">MRYRALHCRAAPGWFCGSIFRSSAFRSSAFRSNARRQRSLHIAKKLVKLLQLTIKEDQLFSEVVDIALLRQKNTSDGFTLTKETVQTGRPHFAQWLVNKGYVKDANAAFDHYLNDKKPGNLRQFWPPMSQAAAWLRALGGKAVVGGVNVPGQTEQFVELCKAFELQGSFRLITYWRRLKIEKLHFLVFTGWPDFWVQDSLL</sequence>
<organism evidence="1 2">
    <name type="scientific">Endozoicomonas euniceicola</name>
    <dbReference type="NCBI Taxonomy" id="1234143"/>
    <lineage>
        <taxon>Bacteria</taxon>
        <taxon>Pseudomonadati</taxon>
        <taxon>Pseudomonadota</taxon>
        <taxon>Gammaproteobacteria</taxon>
        <taxon>Oceanospirillales</taxon>
        <taxon>Endozoicomonadaceae</taxon>
        <taxon>Endozoicomonas</taxon>
    </lineage>
</organism>
<reference evidence="1" key="1">
    <citation type="submission" date="2022-10" db="EMBL/GenBank/DDBJ databases">
        <title>Completed Genome Sequence of two octocoral isolated bacterium, Endozoicomonas euniceicola EF212T and Endozoicomonas gorgoniicola PS125T.</title>
        <authorList>
            <person name="Chiou Y.-J."/>
            <person name="Chen Y.-H."/>
        </authorList>
    </citation>
    <scope>NUCLEOTIDE SEQUENCE</scope>
    <source>
        <strain evidence="1">EF212</strain>
    </source>
</reference>
<accession>A0ABY6GRP5</accession>
<evidence type="ECO:0000313" key="1">
    <source>
        <dbReference type="EMBL" id="UYM15428.1"/>
    </source>
</evidence>
<protein>
    <submittedName>
        <fullName evidence="1">Uncharacterized protein</fullName>
    </submittedName>
</protein>